<dbReference type="AlphaFoldDB" id="A0A853FRL7"/>
<evidence type="ECO:0000256" key="2">
    <source>
        <dbReference type="ARBA" id="ARBA00022679"/>
    </source>
</evidence>
<accession>A0A853FRL7</accession>
<dbReference type="EMBL" id="JACCEM010000002">
    <property type="protein sequence ID" value="NYT48494.1"/>
    <property type="molecule type" value="Genomic_DNA"/>
</dbReference>
<name>A0A853FRL7_9BURK</name>
<keyword evidence="1" id="KW-0328">Glycosyltransferase</keyword>
<dbReference type="GO" id="GO:0005829">
    <property type="term" value="C:cytosol"/>
    <property type="evidence" value="ECO:0007669"/>
    <property type="project" value="TreeGrafter"/>
</dbReference>
<keyword evidence="2 3" id="KW-0808">Transferase</keyword>
<evidence type="ECO:0000256" key="1">
    <source>
        <dbReference type="ARBA" id="ARBA00022676"/>
    </source>
</evidence>
<dbReference type="Pfam" id="PF01075">
    <property type="entry name" value="Glyco_transf_9"/>
    <property type="match status" value="1"/>
</dbReference>
<keyword evidence="4" id="KW-1185">Reference proteome</keyword>
<sequence length="358" mass="38241">MDARETAPLDWGADIGRVAVFRALNLGDMLCAVPALRALRARLPRARITLVGLDSAAPVLRRFPQYLDELAIFPGDAAFPEQPVRAAALPAFYRDMRARAFDLVLQMHGSGRRSNDIVRAMAPAQWAGFVPDAEQAVPGRLLPWPDHLHEIHRYLALLGHIGVDAADDSLEFPLGASDEAEADAVAVGSGLALDRTVFVHPGARLASRRWPLERYARVAAALADAGWQIAITGSKDEAPLARSLKDALGPRGVDLCGRTSLGALAALLRRGRLLVCNDTGISHVAAGVHLPSVVIASGSDVARWAPLDASRHTVLHTPMACRPCAYDECPIGHPCALGVQVDRVVAEAARRLNSGGRP</sequence>
<dbReference type="GO" id="GO:0009244">
    <property type="term" value="P:lipopolysaccharide core region biosynthetic process"/>
    <property type="evidence" value="ECO:0007669"/>
    <property type="project" value="TreeGrafter"/>
</dbReference>
<dbReference type="PANTHER" id="PTHR30160">
    <property type="entry name" value="TETRAACYLDISACCHARIDE 4'-KINASE-RELATED"/>
    <property type="match status" value="1"/>
</dbReference>
<gene>
    <name evidence="3" type="ORF">H0A72_04135</name>
</gene>
<dbReference type="Gene3D" id="3.40.50.2000">
    <property type="entry name" value="Glycogen Phosphorylase B"/>
    <property type="match status" value="2"/>
</dbReference>
<reference evidence="3 4" key="1">
    <citation type="submission" date="2020-07" db="EMBL/GenBank/DDBJ databases">
        <title>Taxonomic revisions and descriptions of new bacterial species based on genomic comparisons in the high-G+C-content subgroup of the family Alcaligenaceae.</title>
        <authorList>
            <person name="Szabo A."/>
            <person name="Felfoldi T."/>
        </authorList>
    </citation>
    <scope>NUCLEOTIDE SEQUENCE [LARGE SCALE GENOMIC DNA]</scope>
    <source>
        <strain evidence="3 4">LMG 24012</strain>
    </source>
</reference>
<dbReference type="Proteomes" id="UP000559809">
    <property type="component" value="Unassembled WGS sequence"/>
</dbReference>
<comment type="caution">
    <text evidence="3">The sequence shown here is derived from an EMBL/GenBank/DDBJ whole genome shotgun (WGS) entry which is preliminary data.</text>
</comment>
<protein>
    <submittedName>
        <fullName evidence="3">Glycosyltransferase family 9 protein</fullName>
    </submittedName>
</protein>
<organism evidence="3 4">
    <name type="scientific">Parapusillimonas granuli</name>
    <dbReference type="NCBI Taxonomy" id="380911"/>
    <lineage>
        <taxon>Bacteria</taxon>
        <taxon>Pseudomonadati</taxon>
        <taxon>Pseudomonadota</taxon>
        <taxon>Betaproteobacteria</taxon>
        <taxon>Burkholderiales</taxon>
        <taxon>Alcaligenaceae</taxon>
        <taxon>Parapusillimonas</taxon>
    </lineage>
</organism>
<proteinExistence type="predicted"/>
<dbReference type="InterPro" id="IPR002201">
    <property type="entry name" value="Glyco_trans_9"/>
</dbReference>
<evidence type="ECO:0000313" key="4">
    <source>
        <dbReference type="Proteomes" id="UP000559809"/>
    </source>
</evidence>
<dbReference type="GO" id="GO:0008713">
    <property type="term" value="F:ADP-heptose-lipopolysaccharide heptosyltransferase activity"/>
    <property type="evidence" value="ECO:0007669"/>
    <property type="project" value="TreeGrafter"/>
</dbReference>
<evidence type="ECO:0000313" key="3">
    <source>
        <dbReference type="EMBL" id="NYT48494.1"/>
    </source>
</evidence>
<dbReference type="CDD" id="cd03789">
    <property type="entry name" value="GT9_LPS_heptosyltransferase"/>
    <property type="match status" value="1"/>
</dbReference>
<dbReference type="SUPFAM" id="SSF53756">
    <property type="entry name" value="UDP-Glycosyltransferase/glycogen phosphorylase"/>
    <property type="match status" value="1"/>
</dbReference>
<dbReference type="InterPro" id="IPR051199">
    <property type="entry name" value="LPS_LOS_Heptosyltrfase"/>
</dbReference>